<dbReference type="Pfam" id="PF12051">
    <property type="entry name" value="DUF3533"/>
    <property type="match status" value="1"/>
</dbReference>
<protein>
    <recommendedName>
        <fullName evidence="2">DUF3533 domain-containing protein</fullName>
    </recommendedName>
</protein>
<reference evidence="3 4" key="1">
    <citation type="submission" date="2014-04" db="EMBL/GenBank/DDBJ databases">
        <title>Evolutionary Origins and Diversification of the Mycorrhizal Mutualists.</title>
        <authorList>
            <consortium name="DOE Joint Genome Institute"/>
            <consortium name="Mycorrhizal Genomics Consortium"/>
            <person name="Kohler A."/>
            <person name="Kuo A."/>
            <person name="Nagy L.G."/>
            <person name="Floudas D."/>
            <person name="Copeland A."/>
            <person name="Barry K.W."/>
            <person name="Cichocki N."/>
            <person name="Veneault-Fourrey C."/>
            <person name="LaButti K."/>
            <person name="Lindquist E.A."/>
            <person name="Lipzen A."/>
            <person name="Lundell T."/>
            <person name="Morin E."/>
            <person name="Murat C."/>
            <person name="Riley R."/>
            <person name="Ohm R."/>
            <person name="Sun H."/>
            <person name="Tunlid A."/>
            <person name="Henrissat B."/>
            <person name="Grigoriev I.V."/>
            <person name="Hibbett D.S."/>
            <person name="Martin F."/>
        </authorList>
    </citation>
    <scope>NUCLEOTIDE SEQUENCE [LARGE SCALE GENOMIC DNA]</scope>
    <source>
        <strain evidence="3 4">Koide BX008</strain>
    </source>
</reference>
<dbReference type="InterPro" id="IPR053001">
    <property type="entry name" value="MNNG_permease-like"/>
</dbReference>
<organism evidence="3 4">
    <name type="scientific">Amanita muscaria (strain Koide BX008)</name>
    <dbReference type="NCBI Taxonomy" id="946122"/>
    <lineage>
        <taxon>Eukaryota</taxon>
        <taxon>Fungi</taxon>
        <taxon>Dikarya</taxon>
        <taxon>Basidiomycota</taxon>
        <taxon>Agaricomycotina</taxon>
        <taxon>Agaricomycetes</taxon>
        <taxon>Agaricomycetidae</taxon>
        <taxon>Agaricales</taxon>
        <taxon>Pluteineae</taxon>
        <taxon>Amanitaceae</taxon>
        <taxon>Amanita</taxon>
    </lineage>
</organism>
<keyword evidence="1" id="KW-1133">Transmembrane helix</keyword>
<dbReference type="InterPro" id="IPR022703">
    <property type="entry name" value="DUF3533"/>
</dbReference>
<dbReference type="EMBL" id="KN818235">
    <property type="protein sequence ID" value="KIL66622.1"/>
    <property type="molecule type" value="Genomic_DNA"/>
</dbReference>
<feature type="transmembrane region" description="Helical" evidence="1">
    <location>
        <begin position="32"/>
        <end position="57"/>
    </location>
</feature>
<dbReference type="PANTHER" id="PTHR34814:SF1">
    <property type="entry name" value="NITROSOGUANIDINE RESISTANCE PROTEIN SNG1"/>
    <property type="match status" value="1"/>
</dbReference>
<keyword evidence="1" id="KW-0812">Transmembrane</keyword>
<dbReference type="Proteomes" id="UP000054549">
    <property type="component" value="Unassembled WGS sequence"/>
</dbReference>
<sequence>MTSLDDGNCTLTKSSDLDDGAKMELTKAWKRFLKTVTFGAVMIVLTIFAVLSIYWGALWKIPDGKLSGWIVDFDGGMIGVSVTSVITTWQGSSSIAWTVVPAEQFAGGSVDLAHSILKQHTWIAISVNEGATSRLIDALNSPNATYDGSEAITLFAAEGRNEFAYRSLLIPSAQSILGVVSKQVALNVTRAVGERNLNITTLSTTSPQTLVQPVSFRLNNLAPFDIPVASAVTYVGLLYQTILAFFLVMVSSTARTASGIKRLLSLRHLIILRLVVPFVAYFIFSLCYSLMSLGFQINFERKFGTTGFVVFWMANWLGMLASGLALEAMITLLTHRFVTYFLLLYLIANVSVCTYPLEVLPSIFRYGYASPFYNVSQAVRTVLFRTKNEVGQNMGVLIVWIFVSCITLSLFQWLAWRRRQRRDEQKMLRDSHSRAESTLPISLIQTTATDQPF</sequence>
<feature type="transmembrane region" description="Helical" evidence="1">
    <location>
        <begin position="226"/>
        <end position="250"/>
    </location>
</feature>
<feature type="transmembrane region" description="Helical" evidence="1">
    <location>
        <begin position="270"/>
        <end position="291"/>
    </location>
</feature>
<gene>
    <name evidence="3" type="ORF">M378DRAFT_123787</name>
</gene>
<accession>A0A0C2WXU0</accession>
<keyword evidence="4" id="KW-1185">Reference proteome</keyword>
<name>A0A0C2WXU0_AMAMK</name>
<dbReference type="OrthoDB" id="2140105at2759"/>
<dbReference type="PANTHER" id="PTHR34814">
    <property type="entry name" value="NITROSOGUANIDINE RESISTANCE PROTEIN SNG1"/>
    <property type="match status" value="1"/>
</dbReference>
<dbReference type="GO" id="GO:0016020">
    <property type="term" value="C:membrane"/>
    <property type="evidence" value="ECO:0007669"/>
    <property type="project" value="TreeGrafter"/>
</dbReference>
<dbReference type="HOGENOM" id="CLU_020178_2_0_1"/>
<evidence type="ECO:0000313" key="4">
    <source>
        <dbReference type="Proteomes" id="UP000054549"/>
    </source>
</evidence>
<evidence type="ECO:0000259" key="2">
    <source>
        <dbReference type="Pfam" id="PF12051"/>
    </source>
</evidence>
<feature type="transmembrane region" description="Helical" evidence="1">
    <location>
        <begin position="337"/>
        <end position="357"/>
    </location>
</feature>
<evidence type="ECO:0000313" key="3">
    <source>
        <dbReference type="EMBL" id="KIL66622.1"/>
    </source>
</evidence>
<feature type="domain" description="DUF3533" evidence="2">
    <location>
        <begin position="41"/>
        <end position="405"/>
    </location>
</feature>
<dbReference type="InParanoid" id="A0A0C2WXU0"/>
<evidence type="ECO:0000256" key="1">
    <source>
        <dbReference type="SAM" id="Phobius"/>
    </source>
</evidence>
<dbReference type="STRING" id="946122.A0A0C2WXU0"/>
<proteinExistence type="predicted"/>
<keyword evidence="1" id="KW-0472">Membrane</keyword>
<feature type="transmembrane region" description="Helical" evidence="1">
    <location>
        <begin position="394"/>
        <end position="416"/>
    </location>
</feature>
<feature type="transmembrane region" description="Helical" evidence="1">
    <location>
        <begin position="303"/>
        <end position="325"/>
    </location>
</feature>
<dbReference type="AlphaFoldDB" id="A0A0C2WXU0"/>